<accession>A0A438AH43</accession>
<dbReference type="EMBL" id="RQXX01000003">
    <property type="protein sequence ID" value="RVV98039.1"/>
    <property type="molecule type" value="Genomic_DNA"/>
</dbReference>
<proteinExistence type="inferred from homology"/>
<comment type="caution">
    <text evidence="6">The sequence shown here is derived from an EMBL/GenBank/DDBJ whole genome shotgun (WGS) entry which is preliminary data.</text>
</comment>
<sequence>MSFSLPDHWTWDIWLADDGDRFHLFYLHAPHALGDPDLRHRNARIGHATSQDLTAWTDHGRIFDAGAPGSFDASATWTGSVVQAQDGLWHMLYTGSVFTDPATTENIETIGRATSPDLSTWKKHPGPVLTADPRWYETLGHSSWPEEAWRDPWVWRDDAAGLWRMLITARSRDGGADDSDRGIVGQASSSDLQSWTAGPPLSQPGAGFGHLEVLQIVVVEGQRFLIFSCDAAKLAGHRAGQTGGIWSVHAPDPEAPFDISTAELICSERLYAGRIQHDREGTAMLLAFENAAPAGGFGGRLADPVPLRVGQGRNGPRLEPAAPL</sequence>
<evidence type="ECO:0000256" key="1">
    <source>
        <dbReference type="ARBA" id="ARBA00009902"/>
    </source>
</evidence>
<dbReference type="PANTHER" id="PTHR43101">
    <property type="entry name" value="BETA-FRUCTOSIDASE"/>
    <property type="match status" value="1"/>
</dbReference>
<dbReference type="GO" id="GO:0005975">
    <property type="term" value="P:carbohydrate metabolic process"/>
    <property type="evidence" value="ECO:0007669"/>
    <property type="project" value="InterPro"/>
</dbReference>
<dbReference type="Gene3D" id="2.115.10.20">
    <property type="entry name" value="Glycosyl hydrolase domain, family 43"/>
    <property type="match status" value="1"/>
</dbReference>
<feature type="domain" description="Glycosyl hydrolase family 32 N-terminal" evidence="5">
    <location>
        <begin position="20"/>
        <end position="233"/>
    </location>
</feature>
<dbReference type="Pfam" id="PF00251">
    <property type="entry name" value="Glyco_hydro_32N"/>
    <property type="match status" value="1"/>
</dbReference>
<dbReference type="InterPro" id="IPR051214">
    <property type="entry name" value="GH32_Enzymes"/>
</dbReference>
<dbReference type="InterPro" id="IPR023296">
    <property type="entry name" value="Glyco_hydro_beta-prop_sf"/>
</dbReference>
<dbReference type="OrthoDB" id="7064503at2"/>
<comment type="similarity">
    <text evidence="1">Belongs to the glycosyl hydrolase 32 family.</text>
</comment>
<dbReference type="SMART" id="SM00640">
    <property type="entry name" value="Glyco_32"/>
    <property type="match status" value="1"/>
</dbReference>
<organism evidence="6 7">
    <name type="scientific">Mesobaculum littorinae</name>
    <dbReference type="NCBI Taxonomy" id="2486419"/>
    <lineage>
        <taxon>Bacteria</taxon>
        <taxon>Pseudomonadati</taxon>
        <taxon>Pseudomonadota</taxon>
        <taxon>Alphaproteobacteria</taxon>
        <taxon>Rhodobacterales</taxon>
        <taxon>Roseobacteraceae</taxon>
        <taxon>Mesobaculum</taxon>
    </lineage>
</organism>
<keyword evidence="7" id="KW-1185">Reference proteome</keyword>
<dbReference type="InterPro" id="IPR001362">
    <property type="entry name" value="Glyco_hydro_32"/>
</dbReference>
<dbReference type="GO" id="GO:0004564">
    <property type="term" value="F:beta-fructofuranosidase activity"/>
    <property type="evidence" value="ECO:0007669"/>
    <property type="project" value="UniProtKB-EC"/>
</dbReference>
<name>A0A438AH43_9RHOB</name>
<evidence type="ECO:0000313" key="6">
    <source>
        <dbReference type="EMBL" id="RVV98039.1"/>
    </source>
</evidence>
<evidence type="ECO:0000256" key="2">
    <source>
        <dbReference type="ARBA" id="ARBA00012758"/>
    </source>
</evidence>
<keyword evidence="4" id="KW-0326">Glycosidase</keyword>
<evidence type="ECO:0000259" key="5">
    <source>
        <dbReference type="Pfam" id="PF00251"/>
    </source>
</evidence>
<evidence type="ECO:0000256" key="3">
    <source>
        <dbReference type="ARBA" id="ARBA00022801"/>
    </source>
</evidence>
<dbReference type="InterPro" id="IPR013148">
    <property type="entry name" value="Glyco_hydro_32_N"/>
</dbReference>
<dbReference type="RefSeq" id="WP_127906704.1">
    <property type="nucleotide sequence ID" value="NZ_RQXX01000003.1"/>
</dbReference>
<protein>
    <recommendedName>
        <fullName evidence="2">beta-fructofuranosidase</fullName>
        <ecNumber evidence="2">3.2.1.26</ecNumber>
    </recommendedName>
</protein>
<dbReference type="SUPFAM" id="SSF75005">
    <property type="entry name" value="Arabinanase/levansucrase/invertase"/>
    <property type="match status" value="1"/>
</dbReference>
<evidence type="ECO:0000313" key="7">
    <source>
        <dbReference type="Proteomes" id="UP000285908"/>
    </source>
</evidence>
<dbReference type="EC" id="3.2.1.26" evidence="2"/>
<dbReference type="CDD" id="cd18609">
    <property type="entry name" value="GH32-like"/>
    <property type="match status" value="1"/>
</dbReference>
<keyword evidence="3 6" id="KW-0378">Hydrolase</keyword>
<dbReference type="PANTHER" id="PTHR43101:SF1">
    <property type="entry name" value="BETA-FRUCTOSIDASE"/>
    <property type="match status" value="1"/>
</dbReference>
<gene>
    <name evidence="6" type="ORF">EKE94_11280</name>
</gene>
<reference evidence="6 7" key="1">
    <citation type="submission" date="2018-11" db="EMBL/GenBank/DDBJ databases">
        <title>Mesobaculum littorinae gen. nov., sp. nov., isolated from Littorina scabra that represents a novel genus of the order Rhodobacteraceae.</title>
        <authorList>
            <person name="Li F."/>
        </authorList>
    </citation>
    <scope>NUCLEOTIDE SEQUENCE [LARGE SCALE GENOMIC DNA]</scope>
    <source>
        <strain evidence="6 7">M0103</strain>
    </source>
</reference>
<evidence type="ECO:0000256" key="4">
    <source>
        <dbReference type="ARBA" id="ARBA00023295"/>
    </source>
</evidence>
<dbReference type="AlphaFoldDB" id="A0A438AH43"/>
<dbReference type="Proteomes" id="UP000285908">
    <property type="component" value="Unassembled WGS sequence"/>
</dbReference>